<feature type="chain" id="PRO_5043328109" description="NUP210 Ig-like domain-containing protein" evidence="2">
    <location>
        <begin position="41"/>
        <end position="70"/>
    </location>
</feature>
<dbReference type="AlphaFoldDB" id="A0AAV7KNU9"/>
<evidence type="ECO:0000313" key="4">
    <source>
        <dbReference type="EMBL" id="KAJ1080981.1"/>
    </source>
</evidence>
<gene>
    <name evidence="4" type="ORF">NDU88_001168</name>
</gene>
<comment type="caution">
    <text evidence="4">The sequence shown here is derived from an EMBL/GenBank/DDBJ whole genome shotgun (WGS) entry which is preliminary data.</text>
</comment>
<feature type="domain" description="NUP210 Ig-like" evidence="3">
    <location>
        <begin position="42"/>
        <end position="70"/>
    </location>
</feature>
<protein>
    <recommendedName>
        <fullName evidence="3">NUP210 Ig-like domain-containing protein</fullName>
    </recommendedName>
</protein>
<accession>A0AAV7KNU9</accession>
<organism evidence="4 5">
    <name type="scientific">Pleurodeles waltl</name>
    <name type="common">Iberian ribbed newt</name>
    <dbReference type="NCBI Taxonomy" id="8319"/>
    <lineage>
        <taxon>Eukaryota</taxon>
        <taxon>Metazoa</taxon>
        <taxon>Chordata</taxon>
        <taxon>Craniata</taxon>
        <taxon>Vertebrata</taxon>
        <taxon>Euteleostomi</taxon>
        <taxon>Amphibia</taxon>
        <taxon>Batrachia</taxon>
        <taxon>Caudata</taxon>
        <taxon>Salamandroidea</taxon>
        <taxon>Salamandridae</taxon>
        <taxon>Pleurodelinae</taxon>
        <taxon>Pleurodeles</taxon>
    </lineage>
</organism>
<reference evidence="4" key="1">
    <citation type="journal article" date="2022" name="bioRxiv">
        <title>Sequencing and chromosome-scale assembly of the giantPleurodeles waltlgenome.</title>
        <authorList>
            <person name="Brown T."/>
            <person name="Elewa A."/>
            <person name="Iarovenko S."/>
            <person name="Subramanian E."/>
            <person name="Araus A.J."/>
            <person name="Petzold A."/>
            <person name="Susuki M."/>
            <person name="Suzuki K.-i.T."/>
            <person name="Hayashi T."/>
            <person name="Toyoda A."/>
            <person name="Oliveira C."/>
            <person name="Osipova E."/>
            <person name="Leigh N.D."/>
            <person name="Simon A."/>
            <person name="Yun M.H."/>
        </authorList>
    </citation>
    <scope>NUCLEOTIDE SEQUENCE</scope>
    <source>
        <strain evidence="4">20211129_DDA</strain>
        <tissue evidence="4">Liver</tissue>
    </source>
</reference>
<evidence type="ECO:0000259" key="3">
    <source>
        <dbReference type="Pfam" id="PF22967"/>
    </source>
</evidence>
<dbReference type="InterPro" id="IPR055096">
    <property type="entry name" value="Ig_NUP210_1st"/>
</dbReference>
<dbReference type="Proteomes" id="UP001066276">
    <property type="component" value="Chromosome 12"/>
</dbReference>
<evidence type="ECO:0000313" key="5">
    <source>
        <dbReference type="Proteomes" id="UP001066276"/>
    </source>
</evidence>
<keyword evidence="5" id="KW-1185">Reference proteome</keyword>
<name>A0AAV7KNU9_PLEWA</name>
<evidence type="ECO:0000256" key="1">
    <source>
        <dbReference type="SAM" id="MobiDB-lite"/>
    </source>
</evidence>
<sequence length="70" mass="7319">MGRPGSGRGGAVLPEGPAMRRPGRLPLVLLALLSASLCHGTTKLSSPRVLLPYCKEVRVSFILRAGGGCY</sequence>
<evidence type="ECO:0000256" key="2">
    <source>
        <dbReference type="SAM" id="SignalP"/>
    </source>
</evidence>
<feature type="signal peptide" evidence="2">
    <location>
        <begin position="1"/>
        <end position="40"/>
    </location>
</feature>
<feature type="region of interest" description="Disordered" evidence="1">
    <location>
        <begin position="1"/>
        <end position="20"/>
    </location>
</feature>
<proteinExistence type="predicted"/>
<feature type="non-terminal residue" evidence="4">
    <location>
        <position position="70"/>
    </location>
</feature>
<dbReference type="EMBL" id="JANPWB010000016">
    <property type="protein sequence ID" value="KAJ1080981.1"/>
    <property type="molecule type" value="Genomic_DNA"/>
</dbReference>
<dbReference type="Pfam" id="PF22967">
    <property type="entry name" value="Ig_NUP210_1st"/>
    <property type="match status" value="1"/>
</dbReference>
<keyword evidence="2" id="KW-0732">Signal</keyword>
<feature type="compositionally biased region" description="Gly residues" evidence="1">
    <location>
        <begin position="1"/>
        <end position="10"/>
    </location>
</feature>